<protein>
    <recommendedName>
        <fullName evidence="7">8-oxoguanine DNA glycosylase/AP lyase</fullName>
    </recommendedName>
    <domain>
        <recommendedName>
            <fullName evidence="7">8-oxoguanine DNA glycosylase</fullName>
            <shortName evidence="7">8-oxoG DNA glycosylase</shortName>
            <ecNumber evidence="7">3.2.2.-</ecNumber>
        </recommendedName>
    </domain>
    <domain>
        <recommendedName>
            <fullName evidence="7">DNA-(apurinic or apyrimidinic site) lyase</fullName>
            <shortName evidence="7">AP lyase</shortName>
            <ecNumber evidence="7">4.2.99.18</ecNumber>
        </recommendedName>
    </domain>
</protein>
<dbReference type="NCBIfam" id="NF002305">
    <property type="entry name" value="PRK01229.1"/>
    <property type="match status" value="1"/>
</dbReference>
<gene>
    <name evidence="7 10" type="primary">ogg</name>
    <name evidence="9" type="ORF">AN188_01252</name>
    <name evidence="10" type="ORF">APG09_00125</name>
</gene>
<feature type="domain" description="HhH-GPD" evidence="8">
    <location>
        <begin position="54"/>
        <end position="216"/>
    </location>
</feature>
<keyword evidence="1 7" id="KW-0227">DNA damage</keyword>
<dbReference type="GO" id="GO:0016799">
    <property type="term" value="F:hydrolase activity, hydrolyzing N-glycosyl compounds"/>
    <property type="evidence" value="ECO:0007669"/>
    <property type="project" value="UniProtKB-UniRule"/>
</dbReference>
<evidence type="ECO:0000256" key="1">
    <source>
        <dbReference type="ARBA" id="ARBA00022763"/>
    </source>
</evidence>
<keyword evidence="3 7" id="KW-0234">DNA repair</keyword>
<accession>A0A150JN49</accession>
<evidence type="ECO:0000313" key="9">
    <source>
        <dbReference type="EMBL" id="KYC54150.1"/>
    </source>
</evidence>
<dbReference type="EC" id="4.2.99.18" evidence="7"/>
<feature type="site" description="Important for guanine/8-oxoguanine distinction" evidence="7">
    <location>
        <position position="222"/>
    </location>
</feature>
<dbReference type="Proteomes" id="UP000092420">
    <property type="component" value="Unassembled WGS sequence"/>
</dbReference>
<dbReference type="GO" id="GO:0006284">
    <property type="term" value="P:base-excision repair"/>
    <property type="evidence" value="ECO:0007669"/>
    <property type="project" value="UniProtKB-UniRule"/>
</dbReference>
<comment type="similarity">
    <text evidence="7">Belongs to the type-2 OGG1 family.</text>
</comment>
<evidence type="ECO:0000256" key="4">
    <source>
        <dbReference type="ARBA" id="ARBA00023239"/>
    </source>
</evidence>
<dbReference type="EMBL" id="LNJE01000001">
    <property type="protein sequence ID" value="KYC58649.1"/>
    <property type="molecule type" value="Genomic_DNA"/>
</dbReference>
<dbReference type="GO" id="GO:0140078">
    <property type="term" value="F:class I DNA-(apurinic or apyrimidinic site) endonuclease activity"/>
    <property type="evidence" value="ECO:0007669"/>
    <property type="project" value="UniProtKB-EC"/>
</dbReference>
<feature type="active site" evidence="7">
    <location>
        <position position="143"/>
    </location>
</feature>
<sequence>MKDTNSYNEELLRDISKIYSSIKKEIEDRLNEFTIVWEKGTEESLFSELAFCLLTPQSKAKMCWESICTLIEKNYLIDGSEEEILDCLYGVRFKYKKSKYLIEVREVFNVSGKISIRREIDRFNSPLEAREWLVKNVKGMGYKEASHFLRNIGKGQDLAILDRHILKNLKLLNVIEKIPDSIPPKKYLELEQTMREFSKEIGIPLDHLDIVLWYKETKEIFK</sequence>
<dbReference type="InterPro" id="IPR003265">
    <property type="entry name" value="HhH-GPD_domain"/>
</dbReference>
<dbReference type="CDD" id="cd00056">
    <property type="entry name" value="ENDO3c"/>
    <property type="match status" value="1"/>
</dbReference>
<accession>A0A150JIC1</accession>
<evidence type="ECO:0000256" key="3">
    <source>
        <dbReference type="ARBA" id="ARBA00023204"/>
    </source>
</evidence>
<dbReference type="InterPro" id="IPR023170">
    <property type="entry name" value="HhH_base_excis_C"/>
</dbReference>
<dbReference type="SMART" id="SM00478">
    <property type="entry name" value="ENDO3c"/>
    <property type="match status" value="1"/>
</dbReference>
<evidence type="ECO:0000256" key="5">
    <source>
        <dbReference type="ARBA" id="ARBA00023268"/>
    </source>
</evidence>
<comment type="caution">
    <text evidence="10">The sequence shown here is derived from an EMBL/GenBank/DDBJ whole genome shotgun (WGS) entry which is preliminary data.</text>
</comment>
<evidence type="ECO:0000256" key="6">
    <source>
        <dbReference type="ARBA" id="ARBA00023295"/>
    </source>
</evidence>
<comment type="catalytic activity">
    <reaction evidence="7">
        <text>2'-deoxyribonucleotide-(2'-deoxyribose 5'-phosphate)-2'-deoxyribonucleotide-DNA = a 3'-end 2'-deoxyribonucleotide-(2,3-dehydro-2,3-deoxyribose 5'-phosphate)-DNA + a 5'-end 5'-phospho-2'-deoxyribonucleoside-DNA + H(+)</text>
        <dbReference type="Rhea" id="RHEA:66592"/>
        <dbReference type="Rhea" id="RHEA-COMP:13180"/>
        <dbReference type="Rhea" id="RHEA-COMP:16897"/>
        <dbReference type="Rhea" id="RHEA-COMP:17067"/>
        <dbReference type="ChEBI" id="CHEBI:15378"/>
        <dbReference type="ChEBI" id="CHEBI:136412"/>
        <dbReference type="ChEBI" id="CHEBI:157695"/>
        <dbReference type="ChEBI" id="CHEBI:167181"/>
        <dbReference type="EC" id="4.2.99.18"/>
    </reaction>
</comment>
<reference evidence="10 11" key="1">
    <citation type="journal article" date="2016" name="ISME J.">
        <title>Chasing the elusive Euryarchaeota class WSA2: genomes reveal a uniquely fastidious methyl-reducing methanogen.</title>
        <authorList>
            <person name="Nobu M.K."/>
            <person name="Narihiro T."/>
            <person name="Kuroda K."/>
            <person name="Mei R."/>
            <person name="Liu W.T."/>
        </authorList>
    </citation>
    <scope>NUCLEOTIDE SEQUENCE [LARGE SCALE GENOMIC DNA]</scope>
    <source>
        <strain evidence="9">ADurb1013_Bin02101</strain>
        <strain evidence="10">ADurb1213_Bin02801</strain>
    </source>
</reference>
<accession>A0A150JAC4</accession>
<dbReference type="EMBL" id="LNJB01000017">
    <property type="protein sequence ID" value="KYC54150.1"/>
    <property type="molecule type" value="Genomic_DNA"/>
</dbReference>
<comment type="function">
    <text evidence="7">Catalyzes the excision of an oxidatively damaged form of guanine (7,8-dihydro-8-oxoguanine = 8-oxoG) from DNA. Also cleaves the DNA backbone at apurinic/apyrimidinic sites (AP sites).</text>
</comment>
<dbReference type="AlphaFoldDB" id="A0A150JIC1"/>
<evidence type="ECO:0000259" key="8">
    <source>
        <dbReference type="SMART" id="SM00478"/>
    </source>
</evidence>
<dbReference type="EC" id="3.2.2.-" evidence="7"/>
<evidence type="ECO:0000256" key="7">
    <source>
        <dbReference type="HAMAP-Rule" id="MF_00241"/>
    </source>
</evidence>
<name>A0A150JIC1_9EURY</name>
<dbReference type="PIRSF" id="PIRSF005954">
    <property type="entry name" value="Thrmst_ogg"/>
    <property type="match status" value="1"/>
</dbReference>
<dbReference type="InterPro" id="IPR012092">
    <property type="entry name" value="DNA_glyclase/AP_lyase_Ogg"/>
</dbReference>
<keyword evidence="4 7" id="KW-0456">Lyase</keyword>
<dbReference type="HAMAP" id="MF_00241">
    <property type="entry name" value="Ogg"/>
    <property type="match status" value="1"/>
</dbReference>
<dbReference type="Gene3D" id="1.10.340.30">
    <property type="entry name" value="Hypothetical protein, domain 2"/>
    <property type="match status" value="1"/>
</dbReference>
<dbReference type="SUPFAM" id="SSF48150">
    <property type="entry name" value="DNA-glycosylase"/>
    <property type="match status" value="1"/>
</dbReference>
<evidence type="ECO:0000313" key="10">
    <source>
        <dbReference type="EMBL" id="KYC58649.1"/>
    </source>
</evidence>
<evidence type="ECO:0000256" key="2">
    <source>
        <dbReference type="ARBA" id="ARBA00022801"/>
    </source>
</evidence>
<proteinExistence type="inferred from homology"/>
<dbReference type="InterPro" id="IPR011257">
    <property type="entry name" value="DNA_glycosylase"/>
</dbReference>
<keyword evidence="5 7" id="KW-0511">Multifunctional enzyme</keyword>
<feature type="active site" evidence="7">
    <location>
        <position position="162"/>
    </location>
</feature>
<dbReference type="Pfam" id="PF22175">
    <property type="entry name" value="Ogg-HhH"/>
    <property type="match status" value="1"/>
</dbReference>
<dbReference type="Gene3D" id="1.10.1670.10">
    <property type="entry name" value="Helix-hairpin-Helix base-excision DNA repair enzymes (C-terminal)"/>
    <property type="match status" value="1"/>
</dbReference>
<organism evidence="10">
    <name type="scientific">Candidatus Methanofastidiosum methylothiophilum</name>
    <dbReference type="NCBI Taxonomy" id="1705564"/>
    <lineage>
        <taxon>Archaea</taxon>
        <taxon>Methanobacteriati</taxon>
        <taxon>Methanobacteriota</taxon>
        <taxon>Stenosarchaea group</taxon>
        <taxon>Candidatus Methanofastidiosia</taxon>
        <taxon>Candidatus Methanofastidiosales</taxon>
        <taxon>Candidatus Methanofastidiosaceae</taxon>
        <taxon>Candidatus Methanofastidiosum</taxon>
    </lineage>
</organism>
<evidence type="ECO:0000313" key="11">
    <source>
        <dbReference type="Proteomes" id="UP000092420"/>
    </source>
</evidence>
<keyword evidence="6 7" id="KW-0326">Glycosidase</keyword>
<keyword evidence="2 7" id="KW-0378">Hydrolase</keyword>